<gene>
    <name evidence="1" type="ORF">OCU04_002473</name>
</gene>
<protein>
    <submittedName>
        <fullName evidence="1">Uncharacterized protein</fullName>
    </submittedName>
</protein>
<dbReference type="AlphaFoldDB" id="A0A9X0DP36"/>
<dbReference type="EMBL" id="JAPEIS010000002">
    <property type="protein sequence ID" value="KAJ8068777.1"/>
    <property type="molecule type" value="Genomic_DNA"/>
</dbReference>
<evidence type="ECO:0000313" key="1">
    <source>
        <dbReference type="EMBL" id="KAJ8068777.1"/>
    </source>
</evidence>
<dbReference type="Proteomes" id="UP001152300">
    <property type="component" value="Unassembled WGS sequence"/>
</dbReference>
<accession>A0A9X0DP36</accession>
<keyword evidence="2" id="KW-1185">Reference proteome</keyword>
<organism evidence="1 2">
    <name type="scientific">Sclerotinia nivalis</name>
    <dbReference type="NCBI Taxonomy" id="352851"/>
    <lineage>
        <taxon>Eukaryota</taxon>
        <taxon>Fungi</taxon>
        <taxon>Dikarya</taxon>
        <taxon>Ascomycota</taxon>
        <taxon>Pezizomycotina</taxon>
        <taxon>Leotiomycetes</taxon>
        <taxon>Helotiales</taxon>
        <taxon>Sclerotiniaceae</taxon>
        <taxon>Sclerotinia</taxon>
    </lineage>
</organism>
<sequence length="105" mass="12148">MRGSEKYNTWMVPHQSKSIHNQLRLHLPTRCFVDMYFVTVPTRNRMAYETAGNHPGCFKIPCAVFFNDLIPGYFCQEPIIEAPRVKKVVEKGCFPCLMHDAKNLS</sequence>
<comment type="caution">
    <text evidence="1">The sequence shown here is derived from an EMBL/GenBank/DDBJ whole genome shotgun (WGS) entry which is preliminary data.</text>
</comment>
<name>A0A9X0DP36_9HELO</name>
<proteinExistence type="predicted"/>
<evidence type="ECO:0000313" key="2">
    <source>
        <dbReference type="Proteomes" id="UP001152300"/>
    </source>
</evidence>
<reference evidence="1" key="1">
    <citation type="submission" date="2022-11" db="EMBL/GenBank/DDBJ databases">
        <title>Genome Resource of Sclerotinia nivalis Strain SnTB1, a Plant Pathogen Isolated from American Ginseng.</title>
        <authorList>
            <person name="Fan S."/>
        </authorList>
    </citation>
    <scope>NUCLEOTIDE SEQUENCE</scope>
    <source>
        <strain evidence="1">SnTB1</strain>
    </source>
</reference>